<evidence type="ECO:0000256" key="4">
    <source>
        <dbReference type="ARBA" id="ARBA00022989"/>
    </source>
</evidence>
<feature type="transmembrane region" description="Helical" evidence="6">
    <location>
        <begin position="116"/>
        <end position="137"/>
    </location>
</feature>
<feature type="transmembrane region" description="Helical" evidence="6">
    <location>
        <begin position="317"/>
        <end position="339"/>
    </location>
</feature>
<feature type="transmembrane region" description="Helical" evidence="6">
    <location>
        <begin position="149"/>
        <end position="173"/>
    </location>
</feature>
<keyword evidence="5 6" id="KW-0472">Membrane</keyword>
<evidence type="ECO:0000256" key="2">
    <source>
        <dbReference type="ARBA" id="ARBA00022475"/>
    </source>
</evidence>
<accession>A0ABM8JMB6</accession>
<evidence type="ECO:0000256" key="5">
    <source>
        <dbReference type="ARBA" id="ARBA00023136"/>
    </source>
</evidence>
<dbReference type="Gene3D" id="1.20.1740.10">
    <property type="entry name" value="Amino acid/polyamine transporter I"/>
    <property type="match status" value="1"/>
</dbReference>
<dbReference type="PIRSF" id="PIRSF006060">
    <property type="entry name" value="AA_transporter"/>
    <property type="match status" value="1"/>
</dbReference>
<evidence type="ECO:0000256" key="6">
    <source>
        <dbReference type="SAM" id="Phobius"/>
    </source>
</evidence>
<dbReference type="PANTHER" id="PTHR42770">
    <property type="entry name" value="AMINO ACID TRANSPORTER-RELATED"/>
    <property type="match status" value="1"/>
</dbReference>
<evidence type="ECO:0000313" key="8">
    <source>
        <dbReference type="Proteomes" id="UP001473424"/>
    </source>
</evidence>
<keyword evidence="4 6" id="KW-1133">Transmembrane helix</keyword>
<feature type="transmembrane region" description="Helical" evidence="6">
    <location>
        <begin position="250"/>
        <end position="272"/>
    </location>
</feature>
<keyword evidence="2" id="KW-1003">Cell membrane</keyword>
<evidence type="ECO:0000313" key="7">
    <source>
        <dbReference type="EMBL" id="BET38340.1"/>
    </source>
</evidence>
<dbReference type="InterPro" id="IPR002293">
    <property type="entry name" value="AA/rel_permease1"/>
</dbReference>
<feature type="transmembrane region" description="Helical" evidence="6">
    <location>
        <begin position="193"/>
        <end position="213"/>
    </location>
</feature>
<dbReference type="InterPro" id="IPR050367">
    <property type="entry name" value="APC_superfamily"/>
</dbReference>
<dbReference type="Proteomes" id="UP001473424">
    <property type="component" value="Chromosome"/>
</dbReference>
<feature type="transmembrane region" description="Helical" evidence="6">
    <location>
        <begin position="71"/>
        <end position="96"/>
    </location>
</feature>
<comment type="subcellular location">
    <subcellularLocation>
        <location evidence="1">Cell membrane</location>
        <topology evidence="1">Multi-pass membrane protein</topology>
    </subcellularLocation>
</comment>
<keyword evidence="3 6" id="KW-0812">Transmembrane</keyword>
<dbReference type="RefSeq" id="WP_353306996.1">
    <property type="nucleotide sequence ID" value="NZ_AP028955.1"/>
</dbReference>
<evidence type="ECO:0000256" key="1">
    <source>
        <dbReference type="ARBA" id="ARBA00004651"/>
    </source>
</evidence>
<evidence type="ECO:0000256" key="3">
    <source>
        <dbReference type="ARBA" id="ARBA00022692"/>
    </source>
</evidence>
<name>A0ABM8JMB6_9MOLU</name>
<feature type="transmembrane region" description="Helical" evidence="6">
    <location>
        <begin position="292"/>
        <end position="310"/>
    </location>
</feature>
<reference evidence="8" key="1">
    <citation type="journal article" date="2024" name="FEMS Microbiol. Lett.">
        <title>Genomic insights into Spiroplasma endosymbionts that induce male-killing and protective phenotypes in the pea aphid.</title>
        <authorList>
            <person name="Arai H."/>
            <person name="Legeai F."/>
            <person name="Kageyama D."/>
            <person name="Sugio A."/>
            <person name="Simon J.C."/>
        </authorList>
    </citation>
    <scope>NUCLEOTIDE SEQUENCE [LARGE SCALE GENOMIC DNA]</scope>
    <source>
        <strain evidence="8">sAp269</strain>
    </source>
</reference>
<gene>
    <name evidence="7" type="ORF">SAP269_09290</name>
</gene>
<protein>
    <submittedName>
        <fullName evidence="7">APC family permease</fullName>
    </submittedName>
</protein>
<proteinExistence type="predicted"/>
<feature type="transmembrane region" description="Helical" evidence="6">
    <location>
        <begin position="351"/>
        <end position="377"/>
    </location>
</feature>
<sequence>MQYIILPSTVIGCIISMFRINLNQLSFFSWLPDRWSNLFIDSLGIIVYCLVTSCIYFGLRGFRWFVNISGIIKWLSTCFLIICAIILVIKNGTIVYQQAFVGTKHLHFTINIFNNAFSNFFYFFLGFETFTVIGKNVKNPNKNLGRETIIVLFLTTIFYLMITILIIGAISSQGPNGNNGWANGGNNYNPNNVIAGITGTTGIILLVICTLSIKLNGVIQVALYSGAMLQPLTKEGYISEKIAKLNKENIAMYGNTINFIITIIVCIIMLIIPDLIGISFNYNQMLVFTTNITIFVYLFVIAATCVMGYYKKIKIKVIEWIMFIICLLFLISQFIIFNYNMIHDLVSNKGIILIAIAIKFLMFWVFIIIATIIYFTYYKPKLKQRLITNPEYQNQLDKEFIFNSHLVVN</sequence>
<keyword evidence="8" id="KW-1185">Reference proteome</keyword>
<organism evidence="7 8">
    <name type="scientific">Spiroplasma ixodetis</name>
    <dbReference type="NCBI Taxonomy" id="2141"/>
    <lineage>
        <taxon>Bacteria</taxon>
        <taxon>Bacillati</taxon>
        <taxon>Mycoplasmatota</taxon>
        <taxon>Mollicutes</taxon>
        <taxon>Entomoplasmatales</taxon>
        <taxon>Spiroplasmataceae</taxon>
        <taxon>Spiroplasma</taxon>
    </lineage>
</organism>
<feature type="transmembrane region" description="Helical" evidence="6">
    <location>
        <begin position="38"/>
        <end position="59"/>
    </location>
</feature>
<dbReference type="EMBL" id="AP028955">
    <property type="protein sequence ID" value="BET38340.1"/>
    <property type="molecule type" value="Genomic_DNA"/>
</dbReference>
<dbReference type="Pfam" id="PF13520">
    <property type="entry name" value="AA_permease_2"/>
    <property type="match status" value="1"/>
</dbReference>
<dbReference type="PANTHER" id="PTHR42770:SF7">
    <property type="entry name" value="MEMBRANE PROTEIN"/>
    <property type="match status" value="1"/>
</dbReference>